<feature type="transmembrane region" description="Helical" evidence="1">
    <location>
        <begin position="31"/>
        <end position="48"/>
    </location>
</feature>
<keyword evidence="1" id="KW-1133">Transmembrane helix</keyword>
<sequence length="51" mass="5787">MMKMTPSYILLVYMFVVVSETFLMNTLMGNVTVPTIIVIIYVVNNAILECI</sequence>
<organism evidence="2">
    <name type="scientific">Cowpox virus</name>
    <name type="common">CPV</name>
    <dbReference type="NCBI Taxonomy" id="10243"/>
    <lineage>
        <taxon>Viruses</taxon>
        <taxon>Varidnaviria</taxon>
        <taxon>Bamfordvirae</taxon>
        <taxon>Nucleocytoviricota</taxon>
        <taxon>Pokkesviricetes</taxon>
        <taxon>Chitovirales</taxon>
        <taxon>Poxviridae</taxon>
        <taxon>Chordopoxvirinae</taxon>
        <taxon>Orthopoxvirus</taxon>
        <taxon>Orthopoxvirus cowpox</taxon>
    </lineage>
</organism>
<protein>
    <submittedName>
        <fullName evidence="2">Tumor necrosis factor receptor II homolog</fullName>
    </submittedName>
</protein>
<keyword evidence="1" id="KW-0812">Transmembrane</keyword>
<name>O57095_COWPX</name>
<keyword evidence="2" id="KW-0675">Receptor</keyword>
<proteinExistence type="predicted"/>
<feature type="transmembrane region" description="Helical" evidence="1">
    <location>
        <begin position="7"/>
        <end position="25"/>
    </location>
</feature>
<dbReference type="EMBL" id="U87583">
    <property type="protein sequence ID" value="AAB94353.1"/>
    <property type="molecule type" value="Genomic_DNA"/>
</dbReference>
<keyword evidence="1" id="KW-0472">Membrane</keyword>
<organismHost>
    <name type="scientific">Bos taurus</name>
    <name type="common">Bovine</name>
    <dbReference type="NCBI Taxonomy" id="9913"/>
</organismHost>
<organismHost>
    <name type="scientific">Loxodonta africana</name>
    <name type="common">African elephant</name>
    <dbReference type="NCBI Taxonomy" id="9785"/>
</organismHost>
<organismHost>
    <name type="scientific">Mus musculus</name>
    <name type="common">Mouse</name>
    <dbReference type="NCBI Taxonomy" id="10090"/>
</organismHost>
<accession>O57095</accession>
<organismHost>
    <name type="scientific">Felis catus</name>
    <name type="common">Cat</name>
    <name type="synonym">Felis silvestris catus</name>
    <dbReference type="NCBI Taxonomy" id="9685"/>
</organismHost>
<organismHost>
    <name type="scientific">Apodemus sylvaticus</name>
    <name type="common">European woodmouse</name>
    <dbReference type="NCBI Taxonomy" id="10129"/>
</organismHost>
<organismHost>
    <name type="scientific">Myodes glareolus</name>
    <name type="common">Bank vole</name>
    <name type="synonym">Clethrionomys glareolus</name>
    <dbReference type="NCBI Taxonomy" id="447135"/>
</organismHost>
<gene>
    <name evidence="2" type="primary">crmD</name>
</gene>
<organismHost>
    <name type="scientific">Microtus agrestis</name>
    <name type="common">Short-tailed field vole</name>
    <dbReference type="NCBI Taxonomy" id="29092"/>
</organismHost>
<organismHost>
    <name type="scientific">Homo sapiens</name>
    <name type="common">Human</name>
    <dbReference type="NCBI Taxonomy" id="9606"/>
</organismHost>
<reference evidence="2" key="1">
    <citation type="journal article" date="1998" name="Proc. Natl. Acad. Sci. U.S.A.">
        <title>A third distinct tumor necrosis factor receptor of orthopoxviruses.</title>
        <authorList>
            <person name="Loparev V.N."/>
            <person name="Parsons J.M."/>
            <person name="Knight J.C."/>
            <person name="Panus J.F."/>
            <person name="Ray C.A."/>
            <person name="Buller R.M."/>
            <person name="Pickup D.J."/>
            <person name="Esposito J.J."/>
        </authorList>
    </citation>
    <scope>NUCLEOTIDE SEQUENCE</scope>
    <source>
        <strain evidence="2">Munich OPV90/1</strain>
    </source>
</reference>
<evidence type="ECO:0000256" key="1">
    <source>
        <dbReference type="SAM" id="Phobius"/>
    </source>
</evidence>
<evidence type="ECO:0000313" key="2">
    <source>
        <dbReference type="EMBL" id="AAB94353.1"/>
    </source>
</evidence>